<dbReference type="Proteomes" id="UP000837857">
    <property type="component" value="Chromosome 29"/>
</dbReference>
<comment type="similarity">
    <text evidence="2">Belongs to the peptidase S1 family. CLIP subfamily.</text>
</comment>
<evidence type="ECO:0000256" key="3">
    <source>
        <dbReference type="SAM" id="SignalP"/>
    </source>
</evidence>
<keyword evidence="6" id="KW-1185">Reference proteome</keyword>
<keyword evidence="1" id="KW-1015">Disulfide bond</keyword>
<feature type="non-terminal residue" evidence="5">
    <location>
        <position position="1"/>
    </location>
</feature>
<protein>
    <recommendedName>
        <fullName evidence="4">Peptidase S1 domain-containing protein</fullName>
    </recommendedName>
</protein>
<dbReference type="InterPro" id="IPR001254">
    <property type="entry name" value="Trypsin_dom"/>
</dbReference>
<organism evidence="5 6">
    <name type="scientific">Iphiclides podalirius</name>
    <name type="common">scarce swallowtail</name>
    <dbReference type="NCBI Taxonomy" id="110791"/>
    <lineage>
        <taxon>Eukaryota</taxon>
        <taxon>Metazoa</taxon>
        <taxon>Ecdysozoa</taxon>
        <taxon>Arthropoda</taxon>
        <taxon>Hexapoda</taxon>
        <taxon>Insecta</taxon>
        <taxon>Pterygota</taxon>
        <taxon>Neoptera</taxon>
        <taxon>Endopterygota</taxon>
        <taxon>Lepidoptera</taxon>
        <taxon>Glossata</taxon>
        <taxon>Ditrysia</taxon>
        <taxon>Papilionoidea</taxon>
        <taxon>Papilionidae</taxon>
        <taxon>Papilioninae</taxon>
        <taxon>Iphiclides</taxon>
    </lineage>
</organism>
<dbReference type="EMBL" id="OW152841">
    <property type="protein sequence ID" value="CAH2062300.1"/>
    <property type="molecule type" value="Genomic_DNA"/>
</dbReference>
<dbReference type="InterPro" id="IPR043504">
    <property type="entry name" value="Peptidase_S1_PA_chymotrypsin"/>
</dbReference>
<dbReference type="PANTHER" id="PTHR24256">
    <property type="entry name" value="TRYPTASE-RELATED"/>
    <property type="match status" value="1"/>
</dbReference>
<evidence type="ECO:0000259" key="4">
    <source>
        <dbReference type="PROSITE" id="PS50240"/>
    </source>
</evidence>
<dbReference type="CDD" id="cd00190">
    <property type="entry name" value="Tryp_SPc"/>
    <property type="match status" value="1"/>
</dbReference>
<dbReference type="InterPro" id="IPR051487">
    <property type="entry name" value="Ser/Thr_Proteases_Immune/Dev"/>
</dbReference>
<feature type="chain" id="PRO_5046569612" description="Peptidase S1 domain-containing protein" evidence="3">
    <location>
        <begin position="36"/>
        <end position="472"/>
    </location>
</feature>
<dbReference type="PROSITE" id="PS50240">
    <property type="entry name" value="TRYPSIN_DOM"/>
    <property type="match status" value="1"/>
</dbReference>
<evidence type="ECO:0000313" key="5">
    <source>
        <dbReference type="EMBL" id="CAH2062300.1"/>
    </source>
</evidence>
<evidence type="ECO:0000256" key="1">
    <source>
        <dbReference type="ARBA" id="ARBA00023157"/>
    </source>
</evidence>
<dbReference type="PRINTS" id="PR00722">
    <property type="entry name" value="CHYMOTRYPSIN"/>
</dbReference>
<name>A0ABN8IMW6_9NEOP</name>
<dbReference type="InterPro" id="IPR001314">
    <property type="entry name" value="Peptidase_S1A"/>
</dbReference>
<gene>
    <name evidence="5" type="ORF">IPOD504_LOCUS11856</name>
</gene>
<feature type="domain" description="Peptidase S1" evidence="4">
    <location>
        <begin position="151"/>
        <end position="461"/>
    </location>
</feature>
<dbReference type="Gene3D" id="2.40.10.10">
    <property type="entry name" value="Trypsin-like serine proteases"/>
    <property type="match status" value="2"/>
</dbReference>
<reference evidence="5" key="1">
    <citation type="submission" date="2022-03" db="EMBL/GenBank/DDBJ databases">
        <authorList>
            <person name="Martin H S."/>
        </authorList>
    </citation>
    <scope>NUCLEOTIDE SEQUENCE</scope>
</reference>
<proteinExistence type="inferred from homology"/>
<accession>A0ABN8IMW6</accession>
<sequence length="472" mass="51237">MQLLSYSSTTKVIKSKYIKMLRNLLVLTLLGLCCGQTDDLTEQQKQEELTQLLQEIFGNPSSTPAPTEAIPVSSVPVCYTAAGTEGQCMTPSNCLSGNSPDSKNFKGDCVQGAEVCCPLDDLSFTPVENSSVMKKTGCGWQNTDAFATRVLSDGETAFAEFPWMVAVLQLQALDESDPASKKVSLYTGGGTLIHPRVVMTAAHVVHNTNNTLRVRAGEWDTRSTDEIYPHQDRQVERMILHERFNRTRANLHYDIALLVLDKPLELQPNVNTLCLPSESRAPAPATRCFSAGWGKDKFGKGGSYQVIPKKVEVPVVDKSSCQEQLRTTRLGAFFKLHKSFLCAGGEVGKDTCKGDGGSALMCPVPVEVPVVDKSSCQEQLRTTRLGAFFKLHKSFLCAGGEVGKDTCKGDGGSALMCPVPEQSGRFMASGMVAWGLGCGETYPAVYADIAYLRPWVDAKMAALGFSTDSYTY</sequence>
<dbReference type="Pfam" id="PF00089">
    <property type="entry name" value="Trypsin"/>
    <property type="match status" value="2"/>
</dbReference>
<dbReference type="SUPFAM" id="SSF50494">
    <property type="entry name" value="Trypsin-like serine proteases"/>
    <property type="match status" value="2"/>
</dbReference>
<feature type="signal peptide" evidence="3">
    <location>
        <begin position="1"/>
        <end position="35"/>
    </location>
</feature>
<evidence type="ECO:0000313" key="6">
    <source>
        <dbReference type="Proteomes" id="UP000837857"/>
    </source>
</evidence>
<dbReference type="InterPro" id="IPR009003">
    <property type="entry name" value="Peptidase_S1_PA"/>
</dbReference>
<dbReference type="SMART" id="SM00020">
    <property type="entry name" value="Tryp_SPc"/>
    <property type="match status" value="1"/>
</dbReference>
<keyword evidence="3" id="KW-0732">Signal</keyword>
<evidence type="ECO:0000256" key="2">
    <source>
        <dbReference type="ARBA" id="ARBA00024195"/>
    </source>
</evidence>